<dbReference type="EMBL" id="CAAALY010010085">
    <property type="protein sequence ID" value="VEL10844.1"/>
    <property type="molecule type" value="Genomic_DNA"/>
</dbReference>
<sequence>MSQLAGLFLMYVEEEDAFWCVAQLLHGPRHQHHAIFADGFPGLLRLFSHHEKILKRFLPDLDHHFSRQSVLTSTYAVKWFMQCFLDRVTLD</sequence>
<dbReference type="GO" id="GO:0005096">
    <property type="term" value="F:GTPase activator activity"/>
    <property type="evidence" value="ECO:0007669"/>
    <property type="project" value="TreeGrafter"/>
</dbReference>
<dbReference type="InterPro" id="IPR000195">
    <property type="entry name" value="Rab-GAP-TBC_dom"/>
</dbReference>
<dbReference type="PANTHER" id="PTHR47219">
    <property type="entry name" value="RAB GTPASE-ACTIVATING PROTEIN 1-LIKE"/>
    <property type="match status" value="1"/>
</dbReference>
<keyword evidence="3" id="KW-1185">Reference proteome</keyword>
<gene>
    <name evidence="2" type="ORF">PXEA_LOCUS4284</name>
</gene>
<dbReference type="InterPro" id="IPR035969">
    <property type="entry name" value="Rab-GAP_TBC_sf"/>
</dbReference>
<dbReference type="AlphaFoldDB" id="A0A3S5B1U7"/>
<dbReference type="InterPro" id="IPR050302">
    <property type="entry name" value="Rab_GAP_TBC_domain"/>
</dbReference>
<evidence type="ECO:0000259" key="1">
    <source>
        <dbReference type="PROSITE" id="PS50086"/>
    </source>
</evidence>
<dbReference type="Gene3D" id="1.10.472.80">
    <property type="entry name" value="Ypt/Rab-GAP domain of gyp1p, domain 3"/>
    <property type="match status" value="1"/>
</dbReference>
<dbReference type="Proteomes" id="UP000784294">
    <property type="component" value="Unassembled WGS sequence"/>
</dbReference>
<evidence type="ECO:0000313" key="3">
    <source>
        <dbReference type="Proteomes" id="UP000784294"/>
    </source>
</evidence>
<dbReference type="OrthoDB" id="294251at2759"/>
<proteinExistence type="predicted"/>
<feature type="domain" description="Rab-GAP TBC" evidence="1">
    <location>
        <begin position="1"/>
        <end position="91"/>
    </location>
</feature>
<accession>A0A3S5B1U7</accession>
<comment type="caution">
    <text evidence="2">The sequence shown here is derived from an EMBL/GenBank/DDBJ whole genome shotgun (WGS) entry which is preliminary data.</text>
</comment>
<name>A0A3S5B1U7_9PLAT</name>
<reference evidence="2" key="1">
    <citation type="submission" date="2018-11" db="EMBL/GenBank/DDBJ databases">
        <authorList>
            <consortium name="Pathogen Informatics"/>
        </authorList>
    </citation>
    <scope>NUCLEOTIDE SEQUENCE</scope>
</reference>
<organism evidence="2 3">
    <name type="scientific">Protopolystoma xenopodis</name>
    <dbReference type="NCBI Taxonomy" id="117903"/>
    <lineage>
        <taxon>Eukaryota</taxon>
        <taxon>Metazoa</taxon>
        <taxon>Spiralia</taxon>
        <taxon>Lophotrochozoa</taxon>
        <taxon>Platyhelminthes</taxon>
        <taxon>Monogenea</taxon>
        <taxon>Polyopisthocotylea</taxon>
        <taxon>Polystomatidea</taxon>
        <taxon>Polystomatidae</taxon>
        <taxon>Protopolystoma</taxon>
    </lineage>
</organism>
<dbReference type="Pfam" id="PF00566">
    <property type="entry name" value="RabGAP-TBC"/>
    <property type="match status" value="1"/>
</dbReference>
<dbReference type="SUPFAM" id="SSF47923">
    <property type="entry name" value="Ypt/Rab-GAP domain of gyp1p"/>
    <property type="match status" value="1"/>
</dbReference>
<dbReference type="PANTHER" id="PTHR47219:SF25">
    <property type="entry name" value="RAB-GAP TBC DOMAIN-CONTAINING PROTEIN"/>
    <property type="match status" value="1"/>
</dbReference>
<dbReference type="GO" id="GO:0031267">
    <property type="term" value="F:small GTPase binding"/>
    <property type="evidence" value="ECO:0007669"/>
    <property type="project" value="TreeGrafter"/>
</dbReference>
<evidence type="ECO:0000313" key="2">
    <source>
        <dbReference type="EMBL" id="VEL10844.1"/>
    </source>
</evidence>
<dbReference type="Gene3D" id="1.10.8.270">
    <property type="entry name" value="putative rabgap domain of human tbc1 domain family member 14 like domains"/>
    <property type="match status" value="1"/>
</dbReference>
<protein>
    <recommendedName>
        <fullName evidence="1">Rab-GAP TBC domain-containing protein</fullName>
    </recommendedName>
</protein>
<dbReference type="PROSITE" id="PS50086">
    <property type="entry name" value="TBC_RABGAP"/>
    <property type="match status" value="1"/>
</dbReference>